<evidence type="ECO:0000313" key="6">
    <source>
        <dbReference type="EMBL" id="CAD9248935.1"/>
    </source>
</evidence>
<reference evidence="6" key="1">
    <citation type="submission" date="2021-01" db="EMBL/GenBank/DDBJ databases">
        <authorList>
            <person name="Corre E."/>
            <person name="Pelletier E."/>
            <person name="Niang G."/>
            <person name="Scheremetjew M."/>
            <person name="Finn R."/>
            <person name="Kale V."/>
            <person name="Holt S."/>
            <person name="Cochrane G."/>
            <person name="Meng A."/>
            <person name="Brown T."/>
            <person name="Cohen L."/>
        </authorList>
    </citation>
    <scope>NUCLEOTIDE SEQUENCE</scope>
    <source>
        <strain evidence="6">CCMP2877</strain>
    </source>
</reference>
<dbReference type="InterPro" id="IPR019184">
    <property type="entry name" value="Uncharacterised_TM-17"/>
</dbReference>
<name>A0A6U4EE63_9STRA</name>
<proteinExistence type="predicted"/>
<dbReference type="EMBL" id="HBGJ01011608">
    <property type="protein sequence ID" value="CAD9248935.1"/>
    <property type="molecule type" value="Transcribed_RNA"/>
</dbReference>
<evidence type="ECO:0000256" key="1">
    <source>
        <dbReference type="ARBA" id="ARBA00004141"/>
    </source>
</evidence>
<evidence type="ECO:0000256" key="3">
    <source>
        <dbReference type="ARBA" id="ARBA00022989"/>
    </source>
</evidence>
<evidence type="ECO:0000256" key="2">
    <source>
        <dbReference type="ARBA" id="ARBA00022692"/>
    </source>
</evidence>
<dbReference type="GO" id="GO:1905515">
    <property type="term" value="P:non-motile cilium assembly"/>
    <property type="evidence" value="ECO:0007669"/>
    <property type="project" value="TreeGrafter"/>
</dbReference>
<accession>A0A6U4EE63</accession>
<feature type="transmembrane region" description="Helical" evidence="5">
    <location>
        <begin position="112"/>
        <end position="143"/>
    </location>
</feature>
<protein>
    <recommendedName>
        <fullName evidence="9">Transmembrane protein</fullName>
    </recommendedName>
</protein>
<evidence type="ECO:0000256" key="5">
    <source>
        <dbReference type="SAM" id="Phobius"/>
    </source>
</evidence>
<keyword evidence="3 5" id="KW-1133">Transmembrane helix</keyword>
<evidence type="ECO:0000256" key="4">
    <source>
        <dbReference type="ARBA" id="ARBA00023136"/>
    </source>
</evidence>
<feature type="transmembrane region" description="Helical" evidence="5">
    <location>
        <begin position="22"/>
        <end position="44"/>
    </location>
</feature>
<dbReference type="PANTHER" id="PTHR13531">
    <property type="entry name" value="GEO07735P1-RELATED-RELATED"/>
    <property type="match status" value="1"/>
</dbReference>
<feature type="transmembrane region" description="Helical" evidence="5">
    <location>
        <begin position="88"/>
        <end position="106"/>
    </location>
</feature>
<dbReference type="AlphaFoldDB" id="A0A6U4EE63"/>
<feature type="transmembrane region" description="Helical" evidence="5">
    <location>
        <begin position="56"/>
        <end position="76"/>
    </location>
</feature>
<dbReference type="PANTHER" id="PTHR13531:SF0">
    <property type="entry name" value="GEO07735P1-RELATED"/>
    <property type="match status" value="1"/>
</dbReference>
<dbReference type="EMBL" id="HBGJ01011609">
    <property type="protein sequence ID" value="CAD9248936.1"/>
    <property type="molecule type" value="Transcribed_RNA"/>
</dbReference>
<evidence type="ECO:0000313" key="7">
    <source>
        <dbReference type="EMBL" id="CAD9248936.1"/>
    </source>
</evidence>
<evidence type="ECO:0008006" key="9">
    <source>
        <dbReference type="Google" id="ProtNLM"/>
    </source>
</evidence>
<gene>
    <name evidence="6" type="ORF">PPAR1163_LOCUS7295</name>
    <name evidence="7" type="ORF">PPAR1163_LOCUS7296</name>
    <name evidence="8" type="ORF">PPAR1163_LOCUS7297</name>
</gene>
<keyword evidence="4 5" id="KW-0472">Membrane</keyword>
<dbReference type="GO" id="GO:0016020">
    <property type="term" value="C:membrane"/>
    <property type="evidence" value="ECO:0007669"/>
    <property type="project" value="UniProtKB-SubCell"/>
</dbReference>
<sequence>MEANSKSSGYYRRSLSSLPLQILVYFNGWFSTMFFLLGIALFLYKRYNLYYAGNGFGWDLAMLFLMTVLDALRLFLGSKGNKTEHAGALMWFIFLTVPICVGYAYLLTLQTYVLRIDVVLCSLGLIFVGFECLISIFTCVQFLRAYRG</sequence>
<keyword evidence="2 5" id="KW-0812">Transmembrane</keyword>
<evidence type="ECO:0000313" key="8">
    <source>
        <dbReference type="EMBL" id="CAD9248937.1"/>
    </source>
</evidence>
<dbReference type="EMBL" id="HBGJ01011610">
    <property type="protein sequence ID" value="CAD9248937.1"/>
    <property type="molecule type" value="Transcribed_RNA"/>
</dbReference>
<comment type="subcellular location">
    <subcellularLocation>
        <location evidence="1">Membrane</location>
        <topology evidence="1">Multi-pass membrane protein</topology>
    </subcellularLocation>
</comment>
<organism evidence="6">
    <name type="scientific">Phaeomonas parva</name>
    <dbReference type="NCBI Taxonomy" id="124430"/>
    <lineage>
        <taxon>Eukaryota</taxon>
        <taxon>Sar</taxon>
        <taxon>Stramenopiles</taxon>
        <taxon>Ochrophyta</taxon>
        <taxon>Pinguiophyceae</taxon>
        <taxon>Pinguiochrysidales</taxon>
        <taxon>Pinguiochrysidaceae</taxon>
        <taxon>Phaeomonas</taxon>
    </lineage>
</organism>
<dbReference type="Pfam" id="PF09799">
    <property type="entry name" value="Transmemb_17"/>
    <property type="match status" value="1"/>
</dbReference>
<dbReference type="GO" id="GO:0035869">
    <property type="term" value="C:ciliary transition zone"/>
    <property type="evidence" value="ECO:0007669"/>
    <property type="project" value="TreeGrafter"/>
</dbReference>